<dbReference type="Pfam" id="PF13639">
    <property type="entry name" value="zf-RING_2"/>
    <property type="match status" value="1"/>
</dbReference>
<dbReference type="PROSITE" id="PS50089">
    <property type="entry name" value="ZF_RING_2"/>
    <property type="match status" value="1"/>
</dbReference>
<sequence>MAIVVNHIDLSFDLDGFLDMNLLGHHQISSPPDTTLEVPNTPKDSERRIITSNTLVSSFPTVSTDGVCSVCLEDFDQTEISIPATAGKQVPCGHVFHASCISTWLSICDSCPLCRSRCIISAED</sequence>
<dbReference type="SMART" id="SM00184">
    <property type="entry name" value="RING"/>
    <property type="match status" value="1"/>
</dbReference>
<organism evidence="3 4">
    <name type="scientific">Acer yangbiense</name>
    <dbReference type="NCBI Taxonomy" id="1000413"/>
    <lineage>
        <taxon>Eukaryota</taxon>
        <taxon>Viridiplantae</taxon>
        <taxon>Streptophyta</taxon>
        <taxon>Embryophyta</taxon>
        <taxon>Tracheophyta</taxon>
        <taxon>Spermatophyta</taxon>
        <taxon>Magnoliopsida</taxon>
        <taxon>eudicotyledons</taxon>
        <taxon>Gunneridae</taxon>
        <taxon>Pentapetalae</taxon>
        <taxon>rosids</taxon>
        <taxon>malvids</taxon>
        <taxon>Sapindales</taxon>
        <taxon>Sapindaceae</taxon>
        <taxon>Hippocastanoideae</taxon>
        <taxon>Acereae</taxon>
        <taxon>Acer</taxon>
    </lineage>
</organism>
<gene>
    <name evidence="3" type="ORF">EZV62_012824</name>
</gene>
<evidence type="ECO:0000259" key="2">
    <source>
        <dbReference type="PROSITE" id="PS50089"/>
    </source>
</evidence>
<keyword evidence="1" id="KW-0863">Zinc-finger</keyword>
<dbReference type="InterPro" id="IPR001841">
    <property type="entry name" value="Znf_RING"/>
</dbReference>
<name>A0A5C7HWF6_9ROSI</name>
<dbReference type="SUPFAM" id="SSF57850">
    <property type="entry name" value="RING/U-box"/>
    <property type="match status" value="1"/>
</dbReference>
<dbReference type="GO" id="GO:0061630">
    <property type="term" value="F:ubiquitin protein ligase activity"/>
    <property type="evidence" value="ECO:0007669"/>
    <property type="project" value="TreeGrafter"/>
</dbReference>
<dbReference type="EMBL" id="VAHF01000005">
    <property type="protein sequence ID" value="TXG61461.1"/>
    <property type="molecule type" value="Genomic_DNA"/>
</dbReference>
<dbReference type="PANTHER" id="PTHR22765">
    <property type="entry name" value="RING FINGER AND PROTEASE ASSOCIATED DOMAIN-CONTAINING"/>
    <property type="match status" value="1"/>
</dbReference>
<dbReference type="Gene3D" id="3.30.40.10">
    <property type="entry name" value="Zinc/RING finger domain, C3HC4 (zinc finger)"/>
    <property type="match status" value="1"/>
</dbReference>
<keyword evidence="1" id="KW-0479">Metal-binding</keyword>
<dbReference type="GO" id="GO:0006511">
    <property type="term" value="P:ubiquitin-dependent protein catabolic process"/>
    <property type="evidence" value="ECO:0007669"/>
    <property type="project" value="TreeGrafter"/>
</dbReference>
<evidence type="ECO:0000256" key="1">
    <source>
        <dbReference type="PROSITE-ProRule" id="PRU00175"/>
    </source>
</evidence>
<dbReference type="PANTHER" id="PTHR22765:SF434">
    <property type="entry name" value="GB|AAD18119.1-RELATED"/>
    <property type="match status" value="1"/>
</dbReference>
<dbReference type="OrthoDB" id="21204at2759"/>
<dbReference type="Proteomes" id="UP000323000">
    <property type="component" value="Chromosome 5"/>
</dbReference>
<dbReference type="InterPro" id="IPR051826">
    <property type="entry name" value="E3_ubiquitin-ligase_domain"/>
</dbReference>
<feature type="domain" description="RING-type" evidence="2">
    <location>
        <begin position="68"/>
        <end position="115"/>
    </location>
</feature>
<keyword evidence="1" id="KW-0862">Zinc</keyword>
<dbReference type="GO" id="GO:0008270">
    <property type="term" value="F:zinc ion binding"/>
    <property type="evidence" value="ECO:0007669"/>
    <property type="project" value="UniProtKB-KW"/>
</dbReference>
<proteinExistence type="predicted"/>
<protein>
    <recommendedName>
        <fullName evidence="2">RING-type domain-containing protein</fullName>
    </recommendedName>
</protein>
<evidence type="ECO:0000313" key="3">
    <source>
        <dbReference type="EMBL" id="TXG61461.1"/>
    </source>
</evidence>
<evidence type="ECO:0000313" key="4">
    <source>
        <dbReference type="Proteomes" id="UP000323000"/>
    </source>
</evidence>
<accession>A0A5C7HWF6</accession>
<comment type="caution">
    <text evidence="3">The sequence shown here is derived from an EMBL/GenBank/DDBJ whole genome shotgun (WGS) entry which is preliminary data.</text>
</comment>
<dbReference type="InterPro" id="IPR013083">
    <property type="entry name" value="Znf_RING/FYVE/PHD"/>
</dbReference>
<keyword evidence="4" id="KW-1185">Reference proteome</keyword>
<reference evidence="4" key="1">
    <citation type="journal article" date="2019" name="Gigascience">
        <title>De novo genome assembly of the endangered Acer yangbiense, a plant species with extremely small populations endemic to Yunnan Province, China.</title>
        <authorList>
            <person name="Yang J."/>
            <person name="Wariss H.M."/>
            <person name="Tao L."/>
            <person name="Zhang R."/>
            <person name="Yun Q."/>
            <person name="Hollingsworth P."/>
            <person name="Dao Z."/>
            <person name="Luo G."/>
            <person name="Guo H."/>
            <person name="Ma Y."/>
            <person name="Sun W."/>
        </authorList>
    </citation>
    <scope>NUCLEOTIDE SEQUENCE [LARGE SCALE GENOMIC DNA]</scope>
    <source>
        <strain evidence="4">cv. Malutang</strain>
    </source>
</reference>
<dbReference type="AlphaFoldDB" id="A0A5C7HWF6"/>